<accession>A0A251XY60</accession>
<dbReference type="Proteomes" id="UP000195106">
    <property type="component" value="Unassembled WGS sequence"/>
</dbReference>
<evidence type="ECO:0000256" key="1">
    <source>
        <dbReference type="SAM" id="MobiDB-lite"/>
    </source>
</evidence>
<protein>
    <submittedName>
        <fullName evidence="2">Uncharacterized protein</fullName>
    </submittedName>
</protein>
<proteinExistence type="predicted"/>
<organism evidence="2 3">
    <name type="scientific">Clavibacter michiganensis</name>
    <dbReference type="NCBI Taxonomy" id="28447"/>
    <lineage>
        <taxon>Bacteria</taxon>
        <taxon>Bacillati</taxon>
        <taxon>Actinomycetota</taxon>
        <taxon>Actinomycetes</taxon>
        <taxon>Micrococcales</taxon>
        <taxon>Microbacteriaceae</taxon>
        <taxon>Clavibacter</taxon>
    </lineage>
</organism>
<reference evidence="2 3" key="1">
    <citation type="submission" date="2016-08" db="EMBL/GenBank/DDBJ databases">
        <title>Genome sequence of Clavibacter michiganensis spp. strain CASJ009.</title>
        <authorList>
            <person name="Thapa S.P."/>
            <person name="Coaker G."/>
        </authorList>
    </citation>
    <scope>NUCLEOTIDE SEQUENCE [LARGE SCALE GENOMIC DNA]</scope>
    <source>
        <strain evidence="2">CASJ009</strain>
    </source>
</reference>
<comment type="caution">
    <text evidence="2">The sequence shown here is derived from an EMBL/GenBank/DDBJ whole genome shotgun (WGS) entry which is preliminary data.</text>
</comment>
<gene>
    <name evidence="2" type="ORF">CMsap09_16020</name>
</gene>
<dbReference type="AlphaFoldDB" id="A0A251XY60"/>
<sequence>MRDTDADGMGDIVQSSASEALPARPLGPVRSPTEQARFVAGYFGWSITGDAIRGTGVHGGAVALFIEDLAAALAELGWISPCGIRWDRLPFGEDEAAHALRAVQRAHGWDV</sequence>
<feature type="region of interest" description="Disordered" evidence="1">
    <location>
        <begin position="1"/>
        <end position="29"/>
    </location>
</feature>
<name>A0A251XY60_9MICO</name>
<evidence type="ECO:0000313" key="2">
    <source>
        <dbReference type="EMBL" id="OUE10451.1"/>
    </source>
</evidence>
<evidence type="ECO:0000313" key="3">
    <source>
        <dbReference type="Proteomes" id="UP000195106"/>
    </source>
</evidence>
<dbReference type="EMBL" id="MDHJ01000001">
    <property type="protein sequence ID" value="OUE10451.1"/>
    <property type="molecule type" value="Genomic_DNA"/>
</dbReference>